<dbReference type="AlphaFoldDB" id="A0A3N4MBG3"/>
<keyword evidence="3" id="KW-1185">Reference proteome</keyword>
<dbReference type="OrthoDB" id="5287801at2759"/>
<gene>
    <name evidence="2" type="ORF">L211DRAFT_835214</name>
</gene>
<name>A0A3N4MBG3_9PEZI</name>
<protein>
    <recommendedName>
        <fullName evidence="4">Transposase IS30-like HTH domain-containing protein</fullName>
    </recommendedName>
</protein>
<dbReference type="InterPro" id="IPR036388">
    <property type="entry name" value="WH-like_DNA-bd_sf"/>
</dbReference>
<dbReference type="SUPFAM" id="SSF46689">
    <property type="entry name" value="Homeodomain-like"/>
    <property type="match status" value="1"/>
</dbReference>
<evidence type="ECO:0000313" key="3">
    <source>
        <dbReference type="Proteomes" id="UP000267821"/>
    </source>
</evidence>
<evidence type="ECO:0008006" key="4">
    <source>
        <dbReference type="Google" id="ProtNLM"/>
    </source>
</evidence>
<dbReference type="Gene3D" id="1.10.10.10">
    <property type="entry name" value="Winged helix-like DNA-binding domain superfamily/Winged helix DNA-binding domain"/>
    <property type="match status" value="1"/>
</dbReference>
<dbReference type="Proteomes" id="UP000267821">
    <property type="component" value="Unassembled WGS sequence"/>
</dbReference>
<organism evidence="2 3">
    <name type="scientific">Terfezia boudieri ATCC MYA-4762</name>
    <dbReference type="NCBI Taxonomy" id="1051890"/>
    <lineage>
        <taxon>Eukaryota</taxon>
        <taxon>Fungi</taxon>
        <taxon>Dikarya</taxon>
        <taxon>Ascomycota</taxon>
        <taxon>Pezizomycotina</taxon>
        <taxon>Pezizomycetes</taxon>
        <taxon>Pezizales</taxon>
        <taxon>Pezizaceae</taxon>
        <taxon>Terfezia</taxon>
    </lineage>
</organism>
<dbReference type="InterPro" id="IPR009057">
    <property type="entry name" value="Homeodomain-like_sf"/>
</dbReference>
<evidence type="ECO:0000313" key="2">
    <source>
        <dbReference type="EMBL" id="RPB26875.1"/>
    </source>
</evidence>
<feature type="compositionally biased region" description="Polar residues" evidence="1">
    <location>
        <begin position="57"/>
        <end position="71"/>
    </location>
</feature>
<accession>A0A3N4MBG3</accession>
<reference evidence="2 3" key="1">
    <citation type="journal article" date="2018" name="Nat. Ecol. Evol.">
        <title>Pezizomycetes genomes reveal the molecular basis of ectomycorrhizal truffle lifestyle.</title>
        <authorList>
            <person name="Murat C."/>
            <person name="Payen T."/>
            <person name="Noel B."/>
            <person name="Kuo A."/>
            <person name="Morin E."/>
            <person name="Chen J."/>
            <person name="Kohler A."/>
            <person name="Krizsan K."/>
            <person name="Balestrini R."/>
            <person name="Da Silva C."/>
            <person name="Montanini B."/>
            <person name="Hainaut M."/>
            <person name="Levati E."/>
            <person name="Barry K.W."/>
            <person name="Belfiori B."/>
            <person name="Cichocki N."/>
            <person name="Clum A."/>
            <person name="Dockter R.B."/>
            <person name="Fauchery L."/>
            <person name="Guy J."/>
            <person name="Iotti M."/>
            <person name="Le Tacon F."/>
            <person name="Lindquist E.A."/>
            <person name="Lipzen A."/>
            <person name="Malagnac F."/>
            <person name="Mello A."/>
            <person name="Molinier V."/>
            <person name="Miyauchi S."/>
            <person name="Poulain J."/>
            <person name="Riccioni C."/>
            <person name="Rubini A."/>
            <person name="Sitrit Y."/>
            <person name="Splivallo R."/>
            <person name="Traeger S."/>
            <person name="Wang M."/>
            <person name="Zifcakova L."/>
            <person name="Wipf D."/>
            <person name="Zambonelli A."/>
            <person name="Paolocci F."/>
            <person name="Nowrousian M."/>
            <person name="Ottonello S."/>
            <person name="Baldrian P."/>
            <person name="Spatafora J.W."/>
            <person name="Henrissat B."/>
            <person name="Nagy L.G."/>
            <person name="Aury J.M."/>
            <person name="Wincker P."/>
            <person name="Grigoriev I.V."/>
            <person name="Bonfante P."/>
            <person name="Martin F.M."/>
        </authorList>
    </citation>
    <scope>NUCLEOTIDE SEQUENCE [LARGE SCALE GENOMIC DNA]</scope>
    <source>
        <strain evidence="2 3">ATCC MYA-4762</strain>
    </source>
</reference>
<dbReference type="InParanoid" id="A0A3N4MBG3"/>
<dbReference type="EMBL" id="ML121533">
    <property type="protein sequence ID" value="RPB26875.1"/>
    <property type="molecule type" value="Genomic_DNA"/>
</dbReference>
<dbReference type="Pfam" id="PF13384">
    <property type="entry name" value="HTH_23"/>
    <property type="match status" value="1"/>
</dbReference>
<proteinExistence type="predicted"/>
<evidence type="ECO:0000256" key="1">
    <source>
        <dbReference type="SAM" id="MobiDB-lite"/>
    </source>
</evidence>
<sequence length="86" mass="10078">MPTDQDTRKRRECTTVERVRIIELNAQGFSRRAIAKKTEIPRSTVQRVIQEWNAQQNLKADSRSGRPTTLSLRDKRHLYRLSDSDP</sequence>
<feature type="region of interest" description="Disordered" evidence="1">
    <location>
        <begin position="57"/>
        <end position="86"/>
    </location>
</feature>